<proteinExistence type="predicted"/>
<evidence type="ECO:0008006" key="4">
    <source>
        <dbReference type="Google" id="ProtNLM"/>
    </source>
</evidence>
<evidence type="ECO:0000313" key="2">
    <source>
        <dbReference type="EMBL" id="TDR30891.1"/>
    </source>
</evidence>
<feature type="coiled-coil region" evidence="1">
    <location>
        <begin position="5"/>
        <end position="67"/>
    </location>
</feature>
<keyword evidence="3" id="KW-1185">Reference proteome</keyword>
<dbReference type="RefSeq" id="WP_133620625.1">
    <property type="nucleotide sequence ID" value="NZ_SNZE01000015.1"/>
</dbReference>
<sequence>MLTPLKDLEQKLAQLIAHISQIRATNLSLRETNAALRTENQQLLEHMAQAQNRIDLLLHSLEQHDEASDTEGSK</sequence>
<reference evidence="2 3" key="1">
    <citation type="submission" date="2019-03" db="EMBL/GenBank/DDBJ databases">
        <title>Genomic Encyclopedia of Type Strains, Phase IV (KMG-IV): sequencing the most valuable type-strain genomes for metagenomic binning, comparative biology and taxonomic classification.</title>
        <authorList>
            <person name="Goeker M."/>
        </authorList>
    </citation>
    <scope>NUCLEOTIDE SEQUENCE [LARGE SCALE GENOMIC DNA]</scope>
    <source>
        <strain evidence="2 3">DSM 102852</strain>
    </source>
</reference>
<gene>
    <name evidence="2" type="ORF">DFR44_1156</name>
</gene>
<dbReference type="AlphaFoldDB" id="A0A4R6Y5V1"/>
<evidence type="ECO:0000256" key="1">
    <source>
        <dbReference type="SAM" id="Coils"/>
    </source>
</evidence>
<evidence type="ECO:0000313" key="3">
    <source>
        <dbReference type="Proteomes" id="UP000294480"/>
    </source>
</evidence>
<protein>
    <recommendedName>
        <fullName evidence="4">Cell division protein ZapB</fullName>
    </recommendedName>
</protein>
<comment type="caution">
    <text evidence="2">The sequence shown here is derived from an EMBL/GenBank/DDBJ whole genome shotgun (WGS) entry which is preliminary data.</text>
</comment>
<dbReference type="OrthoDB" id="9181920at2"/>
<accession>A0A4R6Y5V1</accession>
<dbReference type="Proteomes" id="UP000294480">
    <property type="component" value="Unassembled WGS sequence"/>
</dbReference>
<name>A0A4R6Y5V1_9BURK</name>
<keyword evidence="1" id="KW-0175">Coiled coil</keyword>
<organism evidence="2 3">
    <name type="scientific">Hydromonas duriensis</name>
    <dbReference type="NCBI Taxonomy" id="1527608"/>
    <lineage>
        <taxon>Bacteria</taxon>
        <taxon>Pseudomonadati</taxon>
        <taxon>Pseudomonadota</taxon>
        <taxon>Betaproteobacteria</taxon>
        <taxon>Burkholderiales</taxon>
        <taxon>Burkholderiaceae</taxon>
        <taxon>Hydromonas</taxon>
    </lineage>
</organism>
<dbReference type="EMBL" id="SNZE01000015">
    <property type="protein sequence ID" value="TDR30891.1"/>
    <property type="molecule type" value="Genomic_DNA"/>
</dbReference>